<name>Q7MNL8_VIBVY</name>
<dbReference type="HOGENOM" id="CLU_3142168_0_0_6"/>
<dbReference type="EMBL" id="BA000037">
    <property type="protein sequence ID" value="BAC93461.1"/>
    <property type="molecule type" value="Genomic_DNA"/>
</dbReference>
<reference evidence="1 2" key="1">
    <citation type="journal article" date="2003" name="Genome Res.">
        <title>Comparative genome analysis of Vibrio vulnificus, a marine pathogen.</title>
        <authorList>
            <person name="Chen C.Y."/>
            <person name="Wu K.M."/>
            <person name="Chang Y.C."/>
            <person name="Chang C.H."/>
            <person name="Tsai H.C."/>
            <person name="Liao T.L."/>
            <person name="Liu Y.M."/>
            <person name="Chen H.J."/>
            <person name="Shen A.B."/>
            <person name="Li J.C."/>
            <person name="Su T.L."/>
            <person name="Shao C.P."/>
            <person name="Lee C.T."/>
            <person name="Hor L.I."/>
            <person name="Tsai S.F."/>
        </authorList>
    </citation>
    <scope>NUCLEOTIDE SEQUENCE [LARGE SCALE GENOMIC DNA]</scope>
    <source>
        <strain evidence="1 2">YJ016</strain>
    </source>
</reference>
<organism evidence="1 2">
    <name type="scientific">Vibrio vulnificus (strain YJ016)</name>
    <dbReference type="NCBI Taxonomy" id="196600"/>
    <lineage>
        <taxon>Bacteria</taxon>
        <taxon>Pseudomonadati</taxon>
        <taxon>Pseudomonadota</taxon>
        <taxon>Gammaproteobacteria</taxon>
        <taxon>Vibrionales</taxon>
        <taxon>Vibrionaceae</taxon>
        <taxon>Vibrio</taxon>
    </lineage>
</organism>
<evidence type="ECO:0000313" key="2">
    <source>
        <dbReference type="Proteomes" id="UP000002675"/>
    </source>
</evidence>
<dbReference type="AlphaFoldDB" id="Q7MNL8"/>
<gene>
    <name evidence="1" type="ordered locus">VV0697</name>
</gene>
<dbReference type="KEGG" id="vvy:VV0697"/>
<accession>Q7MNL8</accession>
<protein>
    <submittedName>
        <fullName evidence="1">Uncharacterized protein</fullName>
    </submittedName>
</protein>
<dbReference type="Proteomes" id="UP000002675">
    <property type="component" value="Chromosome I"/>
</dbReference>
<proteinExistence type="predicted"/>
<sequence length="49" mass="5615">MANLHTPIGVYHKQRQHVIIRVSFTIICVRVVFTDLGVTHFRPLVDQTG</sequence>
<evidence type="ECO:0000313" key="1">
    <source>
        <dbReference type="EMBL" id="BAC93461.1"/>
    </source>
</evidence>